<proteinExistence type="predicted"/>
<sequence>MKSQGERVNGILSIDPQSSSAPPTVLFTIPMPPHRAHNVNPPLSTLPGNVYNNPRVDGGRAQFGNTYYVSYGTETTRGGENDDQEDAILGYVLNKLEPYINKNVSYNSYEREQEGASICQLGTRGRILTKIQE</sequence>
<name>A0A0C9U5U9_SPHS4</name>
<gene>
    <name evidence="2" type="ORF">M422DRAFT_274750</name>
</gene>
<evidence type="ECO:0000256" key="1">
    <source>
        <dbReference type="SAM" id="MobiDB-lite"/>
    </source>
</evidence>
<evidence type="ECO:0000313" key="2">
    <source>
        <dbReference type="EMBL" id="KIJ24462.1"/>
    </source>
</evidence>
<accession>A0A0C9U5U9</accession>
<dbReference type="Proteomes" id="UP000054279">
    <property type="component" value="Unassembled WGS sequence"/>
</dbReference>
<dbReference type="HOGENOM" id="CLU_1908044_0_0_1"/>
<feature type="region of interest" description="Disordered" evidence="1">
    <location>
        <begin position="1"/>
        <end position="20"/>
    </location>
</feature>
<protein>
    <submittedName>
        <fullName evidence="2">Uncharacterized protein</fullName>
    </submittedName>
</protein>
<dbReference type="EMBL" id="KN837487">
    <property type="protein sequence ID" value="KIJ24462.1"/>
    <property type="molecule type" value="Genomic_DNA"/>
</dbReference>
<reference evidence="2 3" key="1">
    <citation type="submission" date="2014-06" db="EMBL/GenBank/DDBJ databases">
        <title>Evolutionary Origins and Diversification of the Mycorrhizal Mutualists.</title>
        <authorList>
            <consortium name="DOE Joint Genome Institute"/>
            <consortium name="Mycorrhizal Genomics Consortium"/>
            <person name="Kohler A."/>
            <person name="Kuo A."/>
            <person name="Nagy L.G."/>
            <person name="Floudas D."/>
            <person name="Copeland A."/>
            <person name="Barry K.W."/>
            <person name="Cichocki N."/>
            <person name="Veneault-Fourrey C."/>
            <person name="LaButti K."/>
            <person name="Lindquist E.A."/>
            <person name="Lipzen A."/>
            <person name="Lundell T."/>
            <person name="Morin E."/>
            <person name="Murat C."/>
            <person name="Riley R."/>
            <person name="Ohm R."/>
            <person name="Sun H."/>
            <person name="Tunlid A."/>
            <person name="Henrissat B."/>
            <person name="Grigoriev I.V."/>
            <person name="Hibbett D.S."/>
            <person name="Martin F."/>
        </authorList>
    </citation>
    <scope>NUCLEOTIDE SEQUENCE [LARGE SCALE GENOMIC DNA]</scope>
    <source>
        <strain evidence="2 3">SS14</strain>
    </source>
</reference>
<dbReference type="AlphaFoldDB" id="A0A0C9U5U9"/>
<evidence type="ECO:0000313" key="3">
    <source>
        <dbReference type="Proteomes" id="UP000054279"/>
    </source>
</evidence>
<organism evidence="2 3">
    <name type="scientific">Sphaerobolus stellatus (strain SS14)</name>
    <dbReference type="NCBI Taxonomy" id="990650"/>
    <lineage>
        <taxon>Eukaryota</taxon>
        <taxon>Fungi</taxon>
        <taxon>Dikarya</taxon>
        <taxon>Basidiomycota</taxon>
        <taxon>Agaricomycotina</taxon>
        <taxon>Agaricomycetes</taxon>
        <taxon>Phallomycetidae</taxon>
        <taxon>Geastrales</taxon>
        <taxon>Sphaerobolaceae</taxon>
        <taxon>Sphaerobolus</taxon>
    </lineage>
</organism>
<keyword evidence="3" id="KW-1185">Reference proteome</keyword>